<dbReference type="Proteomes" id="UP000029424">
    <property type="component" value="Chromosome 1"/>
</dbReference>
<name>A0AAI8FP40_9BURK</name>
<protein>
    <submittedName>
        <fullName evidence="1">Uncharacterized protein</fullName>
    </submittedName>
</protein>
<dbReference type="KEGG" id="bok:DM82_3280"/>
<evidence type="ECO:0000313" key="2">
    <source>
        <dbReference type="Proteomes" id="UP000029424"/>
    </source>
</evidence>
<gene>
    <name evidence="1" type="ORF">DM82_3280</name>
</gene>
<organism evidence="1 2">
    <name type="scientific">Burkholderia oklahomensis</name>
    <dbReference type="NCBI Taxonomy" id="342113"/>
    <lineage>
        <taxon>Bacteria</taxon>
        <taxon>Pseudomonadati</taxon>
        <taxon>Pseudomonadota</taxon>
        <taxon>Betaproteobacteria</taxon>
        <taxon>Burkholderiales</taxon>
        <taxon>Burkholderiaceae</taxon>
        <taxon>Burkholderia</taxon>
        <taxon>pseudomallei group</taxon>
    </lineage>
</organism>
<sequence>MEETVPTIHIRMVRRNILCVKKRQDGNLSHPHRNKIGPTRCLCAVAAMDRTIV</sequence>
<dbReference type="AlphaFoldDB" id="A0AAI8FP40"/>
<reference evidence="1 2" key="1">
    <citation type="submission" date="2014-06" db="EMBL/GenBank/DDBJ databases">
        <authorList>
            <person name="Bishop-Lilly K.A."/>
            <person name="Broomall S.M."/>
            <person name="Chain P.S."/>
            <person name="Chertkov O."/>
            <person name="Coyne S.R."/>
            <person name="Daligault H.E."/>
            <person name="Davenport K.W."/>
            <person name="Erkkila T."/>
            <person name="Frey K.G."/>
            <person name="Gibbons H.S."/>
            <person name="Gu W."/>
            <person name="Jaissle J."/>
            <person name="Johnson S.L."/>
            <person name="Koroleva G.I."/>
            <person name="Ladner J.T."/>
            <person name="Lo C.-C."/>
            <person name="Minogue T.D."/>
            <person name="Munk C."/>
            <person name="Palacios G.F."/>
            <person name="Redden C.L."/>
            <person name="Rosenzweig C.N."/>
            <person name="Scholz M.B."/>
            <person name="Teshima H."/>
            <person name="Xu Y."/>
        </authorList>
    </citation>
    <scope>NUCLEOTIDE SEQUENCE [LARGE SCALE GENOMIC DNA]</scope>
    <source>
        <strain evidence="1 2">EO147</strain>
    </source>
</reference>
<dbReference type="EMBL" id="CP008726">
    <property type="protein sequence ID" value="AIO67530.1"/>
    <property type="molecule type" value="Genomic_DNA"/>
</dbReference>
<keyword evidence="2" id="KW-1185">Reference proteome</keyword>
<proteinExistence type="predicted"/>
<evidence type="ECO:0000313" key="1">
    <source>
        <dbReference type="EMBL" id="AIO67530.1"/>
    </source>
</evidence>
<accession>A0AAI8FP40</accession>